<dbReference type="InterPro" id="IPR011989">
    <property type="entry name" value="ARM-like"/>
</dbReference>
<dbReference type="GO" id="GO:0035556">
    <property type="term" value="P:intracellular signal transduction"/>
    <property type="evidence" value="ECO:0007669"/>
    <property type="project" value="UniProtKB-ARBA"/>
</dbReference>
<dbReference type="InterPro" id="IPR016024">
    <property type="entry name" value="ARM-type_fold"/>
</dbReference>
<feature type="region of interest" description="Disordered" evidence="9">
    <location>
        <begin position="240"/>
        <end position="265"/>
    </location>
</feature>
<reference evidence="10 11" key="1">
    <citation type="submission" date="2019-07" db="EMBL/GenBank/DDBJ databases">
        <title>Rhodotorula toruloides NBRC10032 genome sequencing.</title>
        <authorList>
            <person name="Shida Y."/>
            <person name="Takaku H."/>
            <person name="Ogasawara W."/>
            <person name="Mori K."/>
        </authorList>
    </citation>
    <scope>NUCLEOTIDE SEQUENCE [LARGE SCALE GENOMIC DNA]</scope>
    <source>
        <strain evidence="10 11">NBRC10032</strain>
    </source>
</reference>
<comment type="function">
    <text evidence="8">The B regulatory subunit might modulate substrate selectivity and catalytic activity, and also might direct the localization of the catalytic enzyme to a particular subcellular compartment.</text>
</comment>
<dbReference type="GO" id="GO:1901991">
    <property type="term" value="P:negative regulation of mitotic cell cycle phase transition"/>
    <property type="evidence" value="ECO:0007669"/>
    <property type="project" value="UniProtKB-ARBA"/>
</dbReference>
<feature type="compositionally biased region" description="Gly residues" evidence="9">
    <location>
        <begin position="852"/>
        <end position="862"/>
    </location>
</feature>
<organism evidence="10 11">
    <name type="scientific">Rhodotorula toruloides</name>
    <name type="common">Yeast</name>
    <name type="synonym">Rhodosporidium toruloides</name>
    <dbReference type="NCBI Taxonomy" id="5286"/>
    <lineage>
        <taxon>Eukaryota</taxon>
        <taxon>Fungi</taxon>
        <taxon>Dikarya</taxon>
        <taxon>Basidiomycota</taxon>
        <taxon>Pucciniomycotina</taxon>
        <taxon>Microbotryomycetes</taxon>
        <taxon>Sporidiobolales</taxon>
        <taxon>Sporidiobolaceae</taxon>
        <taxon>Rhodotorula</taxon>
    </lineage>
</organism>
<feature type="region of interest" description="Disordered" evidence="9">
    <location>
        <begin position="663"/>
        <end position="715"/>
    </location>
</feature>
<dbReference type="GO" id="GO:0005816">
    <property type="term" value="C:spindle pole body"/>
    <property type="evidence" value="ECO:0007669"/>
    <property type="project" value="UniProtKB-ARBA"/>
</dbReference>
<feature type="compositionally biased region" description="Low complexity" evidence="9">
    <location>
        <begin position="176"/>
        <end position="185"/>
    </location>
</feature>
<dbReference type="PANTHER" id="PTHR10257">
    <property type="entry name" value="SERINE/THREONINE PROTEIN PHOSPHATASE 2A PP2A REGULATORY SUBUNIT B"/>
    <property type="match status" value="1"/>
</dbReference>
<accession>A0A511KGI6</accession>
<sequence length="862" mass="94168">MKSLKKSILNRTGRDASPSGQQANGKAPTQQGQSQQQPASQQGPTLHPAPSSASSSSRSSQQSNLSAQQQQYQSHQSQQQSQQYQPQQYLPPQQTPHHPAPQQQASTGSSGYAGGARVGAGFGGQREQGKGMQQAPSIVVSGDNAVMPQDPLPHPSSSPHHHIPGGPQRTSAVPFPTSSAPIAPSVSPPPGASSTIATANLASVTGDAKAALGGGPGVTAGGGLGGGLAAANKLKAVGGGLAQGTPKDTIPMARTPRKQRSSRVHVDEKVELQRLPGFLEVPVVERHELFLQKLHQCSHVFDFNDASADVGSKQIKSQTLAEMLDWITTQRGVITESVYPEVVHMFAANLFRSIPPPVNPVGDAFDPEEDEPVLELAWPHLQIVYEFFLRFVESPDFNTNIAKRYIDQQFVLQLLELFDSEDPRERDFLKTTLHRIYGKFLNLRAFIRRSINNVFYQFIYETERHNGIAELLEILGSIINGFALPLKEEHKVFLTRVLIPLHKARGLALYHPQLAYCVVQFLEKDASLTCQVVEGLLKYWPKVNSPKEVMFLNEAEEILDVIEPAEFQKIMVKLFSQLSRCVSSQHFQVAERALYYWNNEYIVNLIGENIQDILPIVYPSLHTISNGHWNRQIHNLAYNALKLLMDLNADVFEYCSAEYKRQRLADKEREKQREEKWRSMRSTALQNRRASGASIPQSLLDDDPVPRGAYNPLQDAQDLDDARFDEMDEEMGVGMSGGGDGGVGGYGAGAAHGGAMGQGMGMLGNEVGMAGPSDLRGGSASEGSFEHDDGHGDLPPEGHFPETSRRAVGTMQQPHVRRKSVIPIDPSILKELQGHKSLDDAPLINPPRPGSAGRGGPPQGQR</sequence>
<keyword evidence="4" id="KW-0963">Cytoplasm</keyword>
<feature type="region of interest" description="Disordered" evidence="9">
    <location>
        <begin position="773"/>
        <end position="862"/>
    </location>
</feature>
<evidence type="ECO:0000313" key="10">
    <source>
        <dbReference type="EMBL" id="GEM09452.1"/>
    </source>
</evidence>
<dbReference type="Pfam" id="PF01603">
    <property type="entry name" value="B56"/>
    <property type="match status" value="1"/>
</dbReference>
<keyword evidence="6" id="KW-0539">Nucleus</keyword>
<feature type="compositionally biased region" description="Low complexity" evidence="9">
    <location>
        <begin position="27"/>
        <end position="110"/>
    </location>
</feature>
<dbReference type="GO" id="GO:0005634">
    <property type="term" value="C:nucleus"/>
    <property type="evidence" value="ECO:0007669"/>
    <property type="project" value="UniProtKB-SubCell"/>
</dbReference>
<dbReference type="GO" id="GO:0005737">
    <property type="term" value="C:cytoplasm"/>
    <property type="evidence" value="ECO:0007669"/>
    <property type="project" value="UniProtKB-SubCell"/>
</dbReference>
<dbReference type="InterPro" id="IPR002554">
    <property type="entry name" value="PP2A_B56"/>
</dbReference>
<evidence type="ECO:0000313" key="11">
    <source>
        <dbReference type="Proteomes" id="UP000321518"/>
    </source>
</evidence>
<dbReference type="GO" id="GO:0098813">
    <property type="term" value="P:nuclear chromosome segregation"/>
    <property type="evidence" value="ECO:0007669"/>
    <property type="project" value="UniProtKB-ARBA"/>
</dbReference>
<dbReference type="GO" id="GO:0000776">
    <property type="term" value="C:kinetochore"/>
    <property type="evidence" value="ECO:0007669"/>
    <property type="project" value="UniProtKB-ARBA"/>
</dbReference>
<dbReference type="GO" id="GO:0019888">
    <property type="term" value="F:protein phosphatase regulator activity"/>
    <property type="evidence" value="ECO:0007669"/>
    <property type="project" value="UniProtKB-UniRule"/>
</dbReference>
<feature type="region of interest" description="Disordered" evidence="9">
    <location>
        <begin position="1"/>
        <end position="194"/>
    </location>
</feature>
<evidence type="ECO:0000256" key="6">
    <source>
        <dbReference type="ARBA" id="ARBA00023242"/>
    </source>
</evidence>
<evidence type="ECO:0000256" key="5">
    <source>
        <dbReference type="ARBA" id="ARBA00022553"/>
    </source>
</evidence>
<dbReference type="EMBL" id="BJWK01000008">
    <property type="protein sequence ID" value="GEM09452.1"/>
    <property type="molecule type" value="Genomic_DNA"/>
</dbReference>
<protein>
    <recommendedName>
        <fullName evidence="8">Serine/threonine-protein phosphatase 2A 56 kDa regulatory subunit</fullName>
    </recommendedName>
</protein>
<dbReference type="PIRSF" id="PIRSF028043">
    <property type="entry name" value="PP2A_B56"/>
    <property type="match status" value="1"/>
</dbReference>
<comment type="caution">
    <text evidence="10">The sequence shown here is derived from an EMBL/GenBank/DDBJ whole genome shotgun (WGS) entry which is preliminary data.</text>
</comment>
<evidence type="ECO:0000256" key="3">
    <source>
        <dbReference type="ARBA" id="ARBA00008259"/>
    </source>
</evidence>
<feature type="compositionally biased region" description="Polar residues" evidence="9">
    <location>
        <begin position="680"/>
        <end position="697"/>
    </location>
</feature>
<gene>
    <name evidence="10" type="ORF">Rt10032_c08g3469</name>
</gene>
<dbReference type="OrthoDB" id="10264446at2759"/>
<dbReference type="SUPFAM" id="SSF48371">
    <property type="entry name" value="ARM repeat"/>
    <property type="match status" value="1"/>
</dbReference>
<evidence type="ECO:0000256" key="9">
    <source>
        <dbReference type="SAM" id="MobiDB-lite"/>
    </source>
</evidence>
<name>A0A511KGI6_RHOTO</name>
<feature type="compositionally biased region" description="Basic and acidic residues" evidence="9">
    <location>
        <begin position="663"/>
        <end position="678"/>
    </location>
</feature>
<evidence type="ECO:0000256" key="2">
    <source>
        <dbReference type="ARBA" id="ARBA00004496"/>
    </source>
</evidence>
<dbReference type="Gene3D" id="1.25.10.10">
    <property type="entry name" value="Leucine-rich Repeat Variant"/>
    <property type="match status" value="1"/>
</dbReference>
<keyword evidence="5" id="KW-0597">Phosphoprotein</keyword>
<evidence type="ECO:0000256" key="4">
    <source>
        <dbReference type="ARBA" id="ARBA00022490"/>
    </source>
</evidence>
<comment type="subcellular location">
    <subcellularLocation>
        <location evidence="2">Cytoplasm</location>
    </subcellularLocation>
    <subcellularLocation>
        <location evidence="1">Nucleus</location>
    </subcellularLocation>
</comment>
<feature type="compositionally biased region" description="Basic and acidic residues" evidence="9">
    <location>
        <begin position="784"/>
        <end position="805"/>
    </location>
</feature>
<dbReference type="GO" id="GO:0051754">
    <property type="term" value="P:meiotic sister chromatid cohesion, centromeric"/>
    <property type="evidence" value="ECO:0007669"/>
    <property type="project" value="UniProtKB-ARBA"/>
</dbReference>
<comment type="subunit">
    <text evidence="7">PP2A consists of a common heterodimeric core enzyme, composed of a 36 kDa catalytic subunit (subunit C) and a 65 kDa constant regulatory subunit (PR65 or subunit A), that associates with a variety of regulatory subunits. Proteins that associate with the core dimer include three families of regulatory subunits B (the R2/B/PR55/B55, R3/B''/PR72/PR130/PR59 and R5/B'/B56 families), the 48 kDa variable regulatory subunit, viral proteins, and cell signaling molecules.</text>
</comment>
<dbReference type="AlphaFoldDB" id="A0A511KGI6"/>
<dbReference type="Proteomes" id="UP000321518">
    <property type="component" value="Unassembled WGS sequence"/>
</dbReference>
<feature type="compositionally biased region" description="Gly residues" evidence="9">
    <location>
        <begin position="111"/>
        <end position="126"/>
    </location>
</feature>
<dbReference type="PANTHER" id="PTHR10257:SF3">
    <property type="entry name" value="SERINE_THREONINE-PROTEIN PHOSPHATASE 2A 56 KDA REGULATORY SUBUNIT GAMMA ISOFORM"/>
    <property type="match status" value="1"/>
</dbReference>
<dbReference type="FunFam" id="1.25.10.10:FF:000016">
    <property type="entry name" value="Serine/threonine-protein phosphatase 2A 56 kDa regulatory subunit"/>
    <property type="match status" value="1"/>
</dbReference>
<comment type="similarity">
    <text evidence="3">Belongs to the phosphatase 2A regulatory subunit B family.</text>
</comment>
<dbReference type="GO" id="GO:0000159">
    <property type="term" value="C:protein phosphatase type 2A complex"/>
    <property type="evidence" value="ECO:0007669"/>
    <property type="project" value="UniProtKB-UniRule"/>
</dbReference>
<evidence type="ECO:0000256" key="1">
    <source>
        <dbReference type="ARBA" id="ARBA00004123"/>
    </source>
</evidence>
<evidence type="ECO:0000256" key="7">
    <source>
        <dbReference type="ARBA" id="ARBA00064351"/>
    </source>
</evidence>
<proteinExistence type="inferred from homology"/>
<evidence type="ECO:0000256" key="8">
    <source>
        <dbReference type="PIRNR" id="PIRNR028043"/>
    </source>
</evidence>